<gene>
    <name evidence="1" type="ORF">SCHPADRAFT_367222</name>
</gene>
<evidence type="ECO:0000313" key="2">
    <source>
        <dbReference type="Proteomes" id="UP000053477"/>
    </source>
</evidence>
<evidence type="ECO:0000313" key="1">
    <source>
        <dbReference type="EMBL" id="KLO13399.1"/>
    </source>
</evidence>
<dbReference type="InParanoid" id="A0A0H2RNH4"/>
<organism evidence="1 2">
    <name type="scientific">Schizopora paradoxa</name>
    <dbReference type="NCBI Taxonomy" id="27342"/>
    <lineage>
        <taxon>Eukaryota</taxon>
        <taxon>Fungi</taxon>
        <taxon>Dikarya</taxon>
        <taxon>Basidiomycota</taxon>
        <taxon>Agaricomycotina</taxon>
        <taxon>Agaricomycetes</taxon>
        <taxon>Hymenochaetales</taxon>
        <taxon>Schizoporaceae</taxon>
        <taxon>Schizopora</taxon>
    </lineage>
</organism>
<dbReference type="AlphaFoldDB" id="A0A0H2RNH4"/>
<proteinExistence type="predicted"/>
<reference evidence="1 2" key="1">
    <citation type="submission" date="2015-04" db="EMBL/GenBank/DDBJ databases">
        <title>Complete genome sequence of Schizopora paradoxa KUC8140, a cosmopolitan wood degrader in East Asia.</title>
        <authorList>
            <consortium name="DOE Joint Genome Institute"/>
            <person name="Min B."/>
            <person name="Park H."/>
            <person name="Jang Y."/>
            <person name="Kim J.-J."/>
            <person name="Kim K.H."/>
            <person name="Pangilinan J."/>
            <person name="Lipzen A."/>
            <person name="Riley R."/>
            <person name="Grigoriev I.V."/>
            <person name="Spatafora J.W."/>
            <person name="Choi I.-G."/>
        </authorList>
    </citation>
    <scope>NUCLEOTIDE SEQUENCE [LARGE SCALE GENOMIC DNA]</scope>
    <source>
        <strain evidence="1 2">KUC8140</strain>
    </source>
</reference>
<protein>
    <submittedName>
        <fullName evidence="1">Uncharacterized protein</fullName>
    </submittedName>
</protein>
<dbReference type="Proteomes" id="UP000053477">
    <property type="component" value="Unassembled WGS sequence"/>
</dbReference>
<name>A0A0H2RNH4_9AGAM</name>
<accession>A0A0H2RNH4</accession>
<keyword evidence="2" id="KW-1185">Reference proteome</keyword>
<sequence length="115" mass="13140">MISGSFYNIITSCRAGARRPALFLPSITCLPRALSEVYQQLFEVHNPCGKRVQLFPAGKAVRTRQRFARHALLSKKLFRAGRFRLVQKYLPSVSSCWSILDTAGRMQWRPRSALK</sequence>
<dbReference type="EMBL" id="KQ085960">
    <property type="protein sequence ID" value="KLO13399.1"/>
    <property type="molecule type" value="Genomic_DNA"/>
</dbReference>